<name>A0AAD5UI79_9FUNG</name>
<dbReference type="SUPFAM" id="SSF81606">
    <property type="entry name" value="PP2C-like"/>
    <property type="match status" value="1"/>
</dbReference>
<dbReference type="Gene3D" id="3.60.40.10">
    <property type="entry name" value="PPM-type phosphatase domain"/>
    <property type="match status" value="1"/>
</dbReference>
<dbReference type="AlphaFoldDB" id="A0AAD5UI79"/>
<evidence type="ECO:0000313" key="6">
    <source>
        <dbReference type="EMBL" id="KAJ3258961.1"/>
    </source>
</evidence>
<dbReference type="GO" id="GO:0005739">
    <property type="term" value="C:mitochondrion"/>
    <property type="evidence" value="ECO:0007669"/>
    <property type="project" value="TreeGrafter"/>
</dbReference>
<comment type="similarity">
    <text evidence="4">Belongs to the PP2C family.</text>
</comment>
<evidence type="ECO:0000256" key="1">
    <source>
        <dbReference type="ARBA" id="ARBA00022723"/>
    </source>
</evidence>
<feature type="domain" description="PPM-type phosphatase" evidence="5">
    <location>
        <begin position="26"/>
        <end position="348"/>
    </location>
</feature>
<accession>A0AAD5UI79</accession>
<dbReference type="GO" id="GO:0004741">
    <property type="term" value="F:[pyruvate dehydrogenase (acetyl-transferring)]-phosphatase activity"/>
    <property type="evidence" value="ECO:0007669"/>
    <property type="project" value="TreeGrafter"/>
</dbReference>
<dbReference type="CDD" id="cd00143">
    <property type="entry name" value="PP2Cc"/>
    <property type="match status" value="1"/>
</dbReference>
<evidence type="ECO:0000259" key="5">
    <source>
        <dbReference type="PROSITE" id="PS51746"/>
    </source>
</evidence>
<dbReference type="InterPro" id="IPR000222">
    <property type="entry name" value="PP2C_BS"/>
</dbReference>
<organism evidence="6 7">
    <name type="scientific">Boothiomyces macroporosus</name>
    <dbReference type="NCBI Taxonomy" id="261099"/>
    <lineage>
        <taxon>Eukaryota</taxon>
        <taxon>Fungi</taxon>
        <taxon>Fungi incertae sedis</taxon>
        <taxon>Chytridiomycota</taxon>
        <taxon>Chytridiomycota incertae sedis</taxon>
        <taxon>Chytridiomycetes</taxon>
        <taxon>Rhizophydiales</taxon>
        <taxon>Terramycetaceae</taxon>
        <taxon>Boothiomyces</taxon>
    </lineage>
</organism>
<keyword evidence="7" id="KW-1185">Reference proteome</keyword>
<dbReference type="InterPro" id="IPR001932">
    <property type="entry name" value="PPM-type_phosphatase-like_dom"/>
</dbReference>
<evidence type="ECO:0000313" key="7">
    <source>
        <dbReference type="Proteomes" id="UP001210925"/>
    </source>
</evidence>
<dbReference type="PROSITE" id="PS01032">
    <property type="entry name" value="PPM_1"/>
    <property type="match status" value="1"/>
</dbReference>
<keyword evidence="1" id="KW-0479">Metal-binding</keyword>
<dbReference type="GO" id="GO:0046872">
    <property type="term" value="F:metal ion binding"/>
    <property type="evidence" value="ECO:0007669"/>
    <property type="project" value="UniProtKB-KW"/>
</dbReference>
<dbReference type="Proteomes" id="UP001210925">
    <property type="component" value="Unassembled WGS sequence"/>
</dbReference>
<dbReference type="PANTHER" id="PTHR13832">
    <property type="entry name" value="PROTEIN PHOSPHATASE 2C"/>
    <property type="match status" value="1"/>
</dbReference>
<dbReference type="EMBL" id="JADGKB010000022">
    <property type="protein sequence ID" value="KAJ3258961.1"/>
    <property type="molecule type" value="Genomic_DNA"/>
</dbReference>
<protein>
    <submittedName>
        <fullName evidence="6">[Pyruvate dehydrogenase [acetyl-transferring]]-phosphatase 1, mitochondrial</fullName>
    </submittedName>
</protein>
<dbReference type="PROSITE" id="PS51746">
    <property type="entry name" value="PPM_2"/>
    <property type="match status" value="1"/>
</dbReference>
<proteinExistence type="inferred from homology"/>
<keyword evidence="2 4" id="KW-0378">Hydrolase</keyword>
<dbReference type="InterPro" id="IPR036457">
    <property type="entry name" value="PPM-type-like_dom_sf"/>
</dbReference>
<sequence>MLADTELDKILHQNEKSIFVNKHVYRIDFNTIASNNPSEDQSSQHQLGDSYLVGVYDGHGGRECGELVMKHLASYIAHHLSKPRTLPEKEHTIKALEDAFVAIDSDIINGSLPYLTSNDHKSIIKNLQAVRSGCCAVVALINKSDVYVANSGDCRAVLGRKRAYQRNGEPAGYQTIELSEDHTFSNTREYARMLKEHPGEDDTVVVRGRVLGGLMPTRAIGDARYKWPIDIMRVVSPFISRKGRTIIPPNYHSPPYVTAKPDVNHYIFDGNDHFMIIACDGLWDDISSSDAVNHIGELIQKDYKGNFATDLMIKALGQERESVRHILSIPAPQSRRYRDDLTVNVVLLKPSGSDKGAPIEPVPKMPYLYKKQLDYWVQKLETFTKSKL</sequence>
<gene>
    <name evidence="6" type="primary">PDP1</name>
    <name evidence="6" type="ORF">HK103_003102</name>
</gene>
<reference evidence="6" key="1">
    <citation type="submission" date="2020-05" db="EMBL/GenBank/DDBJ databases">
        <title>Phylogenomic resolution of chytrid fungi.</title>
        <authorList>
            <person name="Stajich J.E."/>
            <person name="Amses K."/>
            <person name="Simmons R."/>
            <person name="Seto K."/>
            <person name="Myers J."/>
            <person name="Bonds A."/>
            <person name="Quandt C.A."/>
            <person name="Barry K."/>
            <person name="Liu P."/>
            <person name="Grigoriev I."/>
            <person name="Longcore J.E."/>
            <person name="James T.Y."/>
        </authorList>
    </citation>
    <scope>NUCLEOTIDE SEQUENCE</scope>
    <source>
        <strain evidence="6">PLAUS21</strain>
    </source>
</reference>
<dbReference type="Pfam" id="PF00481">
    <property type="entry name" value="PP2C"/>
    <property type="match status" value="1"/>
</dbReference>
<evidence type="ECO:0000256" key="3">
    <source>
        <dbReference type="ARBA" id="ARBA00022912"/>
    </source>
</evidence>
<dbReference type="PANTHER" id="PTHR13832:SF792">
    <property type="entry name" value="GM14286P"/>
    <property type="match status" value="1"/>
</dbReference>
<keyword evidence="3 4" id="KW-0904">Protein phosphatase</keyword>
<dbReference type="InterPro" id="IPR015655">
    <property type="entry name" value="PP2C"/>
</dbReference>
<evidence type="ECO:0000256" key="2">
    <source>
        <dbReference type="ARBA" id="ARBA00022801"/>
    </source>
</evidence>
<comment type="caution">
    <text evidence="6">The sequence shown here is derived from an EMBL/GenBank/DDBJ whole genome shotgun (WGS) entry which is preliminary data.</text>
</comment>
<evidence type="ECO:0000256" key="4">
    <source>
        <dbReference type="RuleBase" id="RU003465"/>
    </source>
</evidence>
<dbReference type="SMART" id="SM00332">
    <property type="entry name" value="PP2Cc"/>
    <property type="match status" value="1"/>
</dbReference>